<evidence type="ECO:0000256" key="8">
    <source>
        <dbReference type="PROSITE-ProRule" id="PRU01384"/>
    </source>
</evidence>
<feature type="site" description="Interaction with DNA" evidence="7">
    <location>
        <position position="106"/>
    </location>
</feature>
<keyword evidence="4 7" id="KW-0238">DNA-binding</keyword>
<dbReference type="CDD" id="cd00187">
    <property type="entry name" value="TOP4c"/>
    <property type="match status" value="1"/>
</dbReference>
<comment type="subcellular location">
    <subcellularLocation>
        <location evidence="7">Cell membrane</location>
        <topology evidence="7">Peripheral membrane protein</topology>
    </subcellularLocation>
</comment>
<keyword evidence="5 7" id="KW-0472">Membrane</keyword>
<dbReference type="EC" id="5.6.2.2" evidence="7"/>
<dbReference type="InterPro" id="IPR050220">
    <property type="entry name" value="Type_II_DNA_Topoisomerases"/>
</dbReference>
<gene>
    <name evidence="7 11" type="primary">parC</name>
    <name evidence="11" type="ORF">ELUCI_v1c06580</name>
</gene>
<dbReference type="Gene3D" id="3.90.199.10">
    <property type="entry name" value="Topoisomerase II, domain 5"/>
    <property type="match status" value="1"/>
</dbReference>
<dbReference type="Gene3D" id="3.30.1360.40">
    <property type="match status" value="1"/>
</dbReference>
<dbReference type="PROSITE" id="PS52040">
    <property type="entry name" value="TOPO_IIA"/>
    <property type="match status" value="1"/>
</dbReference>
<dbReference type="GO" id="GO:0006265">
    <property type="term" value="P:DNA topological change"/>
    <property type="evidence" value="ECO:0007669"/>
    <property type="project" value="UniProtKB-UniRule"/>
</dbReference>
<dbReference type="GO" id="GO:0005737">
    <property type="term" value="C:cytoplasm"/>
    <property type="evidence" value="ECO:0007669"/>
    <property type="project" value="TreeGrafter"/>
</dbReference>
<keyword evidence="6 7" id="KW-0413">Isomerase</keyword>
<dbReference type="Pfam" id="PF03989">
    <property type="entry name" value="DNA_gyraseA_C"/>
    <property type="match status" value="3"/>
</dbReference>
<evidence type="ECO:0000256" key="9">
    <source>
        <dbReference type="SAM" id="MobiDB-lite"/>
    </source>
</evidence>
<dbReference type="Gene3D" id="1.10.268.10">
    <property type="entry name" value="Topoisomerase, domain 3"/>
    <property type="match status" value="1"/>
</dbReference>
<evidence type="ECO:0000256" key="5">
    <source>
        <dbReference type="ARBA" id="ARBA00023136"/>
    </source>
</evidence>
<evidence type="ECO:0000256" key="2">
    <source>
        <dbReference type="ARBA" id="ARBA00022475"/>
    </source>
</evidence>
<dbReference type="HAMAP" id="MF_00937">
    <property type="entry name" value="ParC_type2"/>
    <property type="match status" value="1"/>
</dbReference>
<feature type="site" description="Transition state stabilizer" evidence="7">
    <location>
        <position position="130"/>
    </location>
</feature>
<keyword evidence="3 7" id="KW-0799">Topoisomerase</keyword>
<evidence type="ECO:0000256" key="1">
    <source>
        <dbReference type="ARBA" id="ARBA00000185"/>
    </source>
</evidence>
<dbReference type="GO" id="GO:0005524">
    <property type="term" value="F:ATP binding"/>
    <property type="evidence" value="ECO:0007669"/>
    <property type="project" value="InterPro"/>
</dbReference>
<feature type="site" description="Interaction with DNA" evidence="7">
    <location>
        <position position="87"/>
    </location>
</feature>
<dbReference type="NCBIfam" id="NF004044">
    <property type="entry name" value="PRK05561.1"/>
    <property type="match status" value="1"/>
</dbReference>
<evidence type="ECO:0000313" key="12">
    <source>
        <dbReference type="Proteomes" id="UP000237865"/>
    </source>
</evidence>
<comment type="similarity">
    <text evidence="7">Belongs to the type II topoisomerase GyrA/ParC subunit family. ParC type 2 subfamily.</text>
</comment>
<dbReference type="FunFam" id="3.90.199.10:FF:000001">
    <property type="entry name" value="DNA gyrase subunit A"/>
    <property type="match status" value="1"/>
</dbReference>
<dbReference type="NCBIfam" id="TIGR01061">
    <property type="entry name" value="parC_Gpos"/>
    <property type="match status" value="1"/>
</dbReference>
<sequence>MAKKKIDNSNIENEKGIISLPLEELMGDRFGRYAKYIIQERALPDVRDGLKPVQRRILYAMGDLGLWFDKPYKKSARVVGEVIGKYHPHGDSSIYEAMVRMSQTWKLNMPLIDMQGNNGSIDGDGAAAMRYTEARLAKIAGLLLQDLDKQTVTFAPNFDDSEKEPTVLPAYFPNILTNGSTGIAAGYATNMPPHNLGEIIEAIIALIKTPGTRIDTILAIIKGPDFPTGGIAQGMDGIRDAFITGKGKVILNSKWHEEHGNIVIDEIPYEVVKQDLVRKIGDVIDNNQGLGIREVRDETDRQGLRIVIELADNANVQTVRKFLFKNTPLSVSYNYNNVVIVDKQPKQLGIIPILWAYLEHYKEVTLLKSKFDLNKAEKRIEIVDGLIKVMSVLDEVIAIIRASINRADAIQNLVKSEIGFTEAQATAIVDMRLYRLTSTDIVKLNEEKASLTTQIAYLKLIMNNEDELNKAMIQGLREVKKDYAIPRRTEIVEIVENLEVEFKDTLVEKQFHLWVSKDGYIKAIENNLIAKNEMNTFGRKPNDMWITNAQVSNLDHLLLISNVGTYYSIPLYKVNMSKWREMGMHINTLATMDGNEEIISAFIVSDFAQSTQQILLTTKNGMIKRTPIYDLETKLFTRAFKLMKLVDDDAIVSASLVSSKTRRVVIITQKGYGVRYNIEDVPVQGTSSKGVKAANLKDDFIVAGKPLEDEDDVMILTDRDNYKRLDQNEIAIFLRPKRGMRLFPERKRGQENILVGFVVNNNDVVHILDENDDYKELIINDIRRQMVTSETHDSPIKGIVNASLEKDYIVTNGDVPPESSSSIEDGEAYVSKAAKKAKNQEIREANRGKVTAKITISKDEKAEAEQKINAELPSLSSMLGDISSVLGNFTPQKPKEKPKPKPAKKDDETKNVQLDFDDLFDD</sequence>
<dbReference type="GO" id="GO:0009330">
    <property type="term" value="C:DNA topoisomerase type II (double strand cut, ATP-hydrolyzing) complex"/>
    <property type="evidence" value="ECO:0007669"/>
    <property type="project" value="TreeGrafter"/>
</dbReference>
<dbReference type="SUPFAM" id="SSF101904">
    <property type="entry name" value="GyrA/ParC C-terminal domain-like"/>
    <property type="match status" value="1"/>
</dbReference>
<dbReference type="STRING" id="1399797.GCA_000518285_01227"/>
<name>A0A2S5RD42_9MOLU</name>
<feature type="domain" description="Topo IIA-type catalytic" evidence="10">
    <location>
        <begin position="43"/>
        <end position="505"/>
    </location>
</feature>
<dbReference type="InterPro" id="IPR005741">
    <property type="entry name" value="TopoIV_A_Gpos"/>
</dbReference>
<dbReference type="EMBL" id="PHNE01000004">
    <property type="protein sequence ID" value="PPE05122.1"/>
    <property type="molecule type" value="Genomic_DNA"/>
</dbReference>
<dbReference type="InterPro" id="IPR006691">
    <property type="entry name" value="GyrA/parC_rep"/>
</dbReference>
<dbReference type="GO" id="GO:0019897">
    <property type="term" value="C:extrinsic component of plasma membrane"/>
    <property type="evidence" value="ECO:0007669"/>
    <property type="project" value="UniProtKB-UniRule"/>
</dbReference>
<dbReference type="InterPro" id="IPR002205">
    <property type="entry name" value="Topo_IIA_dom_A"/>
</dbReference>
<evidence type="ECO:0000256" key="7">
    <source>
        <dbReference type="HAMAP-Rule" id="MF_00937"/>
    </source>
</evidence>
<keyword evidence="2 7" id="KW-1003">Cell membrane</keyword>
<feature type="site" description="Interaction with DNA" evidence="7">
    <location>
        <position position="51"/>
    </location>
</feature>
<comment type="caution">
    <text evidence="11">The sequence shown here is derived from an EMBL/GenBank/DDBJ whole genome shotgun (WGS) entry which is preliminary data.</text>
</comment>
<comment type="function">
    <text evidence="7">Topoisomerase IV is essential for chromosome segregation. It relaxes supercoiled DNA. Performs the decatenation events required during the replication of a circular DNA molecule.</text>
</comment>
<dbReference type="PANTHER" id="PTHR43493:SF9">
    <property type="entry name" value="DNA TOPOISOMERASE 4 SUBUNIT A"/>
    <property type="match status" value="1"/>
</dbReference>
<evidence type="ECO:0000256" key="6">
    <source>
        <dbReference type="ARBA" id="ARBA00023235"/>
    </source>
</evidence>
<dbReference type="RefSeq" id="WP_104207588.1">
    <property type="nucleotide sequence ID" value="NZ_PHNE01000004.1"/>
</dbReference>
<feature type="site" description="Interaction with DNA" evidence="7">
    <location>
        <position position="100"/>
    </location>
</feature>
<proteinExistence type="inferred from homology"/>
<dbReference type="GO" id="GO:0005694">
    <property type="term" value="C:chromosome"/>
    <property type="evidence" value="ECO:0007669"/>
    <property type="project" value="InterPro"/>
</dbReference>
<dbReference type="GO" id="GO:0003677">
    <property type="term" value="F:DNA binding"/>
    <property type="evidence" value="ECO:0007669"/>
    <property type="project" value="UniProtKB-UniRule"/>
</dbReference>
<dbReference type="SUPFAM" id="SSF56719">
    <property type="entry name" value="Type II DNA topoisomerase"/>
    <property type="match status" value="1"/>
</dbReference>
<dbReference type="InterPro" id="IPR013758">
    <property type="entry name" value="Topo_IIA_A/C_ab"/>
</dbReference>
<feature type="compositionally biased region" description="Basic and acidic residues" evidence="9">
    <location>
        <begin position="893"/>
        <end position="910"/>
    </location>
</feature>
<dbReference type="Proteomes" id="UP000237865">
    <property type="component" value="Unassembled WGS sequence"/>
</dbReference>
<evidence type="ECO:0000259" key="10">
    <source>
        <dbReference type="PROSITE" id="PS52040"/>
    </source>
</evidence>
<dbReference type="SMART" id="SM00434">
    <property type="entry name" value="TOP4c"/>
    <property type="match status" value="1"/>
</dbReference>
<dbReference type="PANTHER" id="PTHR43493">
    <property type="entry name" value="DNA GYRASE/TOPOISOMERASE SUBUNIT A"/>
    <property type="match status" value="1"/>
</dbReference>
<dbReference type="GO" id="GO:0034335">
    <property type="term" value="F:DNA negative supercoiling activity"/>
    <property type="evidence" value="ECO:0007669"/>
    <property type="project" value="UniProtKB-ARBA"/>
</dbReference>
<feature type="active site" description="O-(5'-phospho-DNA)-tyrosine intermediate" evidence="7 8">
    <location>
        <position position="131"/>
    </location>
</feature>
<dbReference type="InterPro" id="IPR035516">
    <property type="entry name" value="Gyrase/topoIV_suA_C"/>
</dbReference>
<dbReference type="AlphaFoldDB" id="A0A2S5RD42"/>
<dbReference type="GO" id="GO:0007059">
    <property type="term" value="P:chromosome segregation"/>
    <property type="evidence" value="ECO:0007669"/>
    <property type="project" value="UniProtKB-UniRule"/>
</dbReference>
<comment type="subunit">
    <text evidence="7">Heterotetramer composed of ParC and ParE.</text>
</comment>
<evidence type="ECO:0000313" key="11">
    <source>
        <dbReference type="EMBL" id="PPE05122.1"/>
    </source>
</evidence>
<feature type="site" description="Interaction with DNA" evidence="7">
    <location>
        <position position="89"/>
    </location>
</feature>
<comment type="catalytic activity">
    <reaction evidence="1 7 8">
        <text>ATP-dependent breakage, passage and rejoining of double-stranded DNA.</text>
        <dbReference type="EC" id="5.6.2.2"/>
    </reaction>
</comment>
<dbReference type="Pfam" id="PF00521">
    <property type="entry name" value="DNA_topoisoIV"/>
    <property type="match status" value="1"/>
</dbReference>
<evidence type="ECO:0000256" key="4">
    <source>
        <dbReference type="ARBA" id="ARBA00023125"/>
    </source>
</evidence>
<protein>
    <recommendedName>
        <fullName evidence="7">DNA topoisomerase 4 subunit A</fullName>
        <ecNumber evidence="7">5.6.2.2</ecNumber>
    </recommendedName>
    <alternativeName>
        <fullName evidence="7">Topoisomerase IV subunit A</fullName>
    </alternativeName>
</protein>
<keyword evidence="12" id="KW-1185">Reference proteome</keyword>
<dbReference type="InterPro" id="IPR013757">
    <property type="entry name" value="Topo_IIA_A_a_sf"/>
</dbReference>
<dbReference type="Gene3D" id="2.120.10.90">
    <property type="entry name" value="DNA gyrase/topoisomerase IV, subunit A, C-terminal"/>
    <property type="match status" value="1"/>
</dbReference>
<dbReference type="InterPro" id="IPR013760">
    <property type="entry name" value="Topo_IIA-like_dom_sf"/>
</dbReference>
<organism evidence="11 12">
    <name type="scientific">Williamsoniiplasma lucivorax</name>
    <dbReference type="NCBI Taxonomy" id="209274"/>
    <lineage>
        <taxon>Bacteria</taxon>
        <taxon>Bacillati</taxon>
        <taxon>Mycoplasmatota</taxon>
        <taxon>Mollicutes</taxon>
        <taxon>Entomoplasmatales</taxon>
        <taxon>Williamsoniiplasma</taxon>
    </lineage>
</organism>
<accession>A0A2S5RD42</accession>
<evidence type="ECO:0000256" key="3">
    <source>
        <dbReference type="ARBA" id="ARBA00023029"/>
    </source>
</evidence>
<feature type="region of interest" description="Disordered" evidence="9">
    <location>
        <begin position="881"/>
        <end position="922"/>
    </location>
</feature>
<reference evidence="11 12" key="1">
    <citation type="submission" date="2017-11" db="EMBL/GenBank/DDBJ databases">
        <title>Genome sequence of Entomoplasma lucivorax PIPN-2 (ATCC 49196).</title>
        <authorList>
            <person name="Lo W.-S."/>
            <person name="Gasparich G.E."/>
            <person name="Kuo C.-H."/>
        </authorList>
    </citation>
    <scope>NUCLEOTIDE SEQUENCE [LARGE SCALE GENOMIC DNA]</scope>
    <source>
        <strain evidence="11 12">PIPN-2</strain>
    </source>
</reference>